<dbReference type="GO" id="GO:1903806">
    <property type="term" value="P:L-isoleucine import across plasma membrane"/>
    <property type="evidence" value="ECO:0007669"/>
    <property type="project" value="TreeGrafter"/>
</dbReference>
<dbReference type="GO" id="GO:0015808">
    <property type="term" value="P:L-alanine transport"/>
    <property type="evidence" value="ECO:0007669"/>
    <property type="project" value="TreeGrafter"/>
</dbReference>
<evidence type="ECO:0000256" key="4">
    <source>
        <dbReference type="ARBA" id="ARBA00022519"/>
    </source>
</evidence>
<dbReference type="GO" id="GO:0005886">
    <property type="term" value="C:plasma membrane"/>
    <property type="evidence" value="ECO:0007669"/>
    <property type="project" value="UniProtKB-SubCell"/>
</dbReference>
<evidence type="ECO:0000256" key="6">
    <source>
        <dbReference type="ARBA" id="ARBA00022970"/>
    </source>
</evidence>
<keyword evidence="7 10" id="KW-1133">Transmembrane helix</keyword>
<feature type="transmembrane region" description="Helical" evidence="10">
    <location>
        <begin position="37"/>
        <end position="56"/>
    </location>
</feature>
<protein>
    <submittedName>
        <fullName evidence="11">Branched-chain amino acid ABC transporter permease protein</fullName>
    </submittedName>
</protein>
<accession>Q83MT5</accession>
<keyword evidence="12" id="KW-1185">Reference proteome</keyword>
<dbReference type="CDD" id="cd06582">
    <property type="entry name" value="TM_PBP1_LivH_like"/>
    <property type="match status" value="1"/>
</dbReference>
<comment type="similarity">
    <text evidence="9">Belongs to the binding-protein-dependent transport system permease family. LivHM subfamily.</text>
</comment>
<dbReference type="PANTHER" id="PTHR11795">
    <property type="entry name" value="BRANCHED-CHAIN AMINO ACID TRANSPORT SYSTEM PERMEASE PROTEIN LIVH"/>
    <property type="match status" value="1"/>
</dbReference>
<evidence type="ECO:0000256" key="8">
    <source>
        <dbReference type="ARBA" id="ARBA00023136"/>
    </source>
</evidence>
<dbReference type="Pfam" id="PF02653">
    <property type="entry name" value="BPD_transp_2"/>
    <property type="match status" value="1"/>
</dbReference>
<evidence type="ECO:0000256" key="1">
    <source>
        <dbReference type="ARBA" id="ARBA00004651"/>
    </source>
</evidence>
<dbReference type="Proteomes" id="UP000002200">
    <property type="component" value="Chromosome"/>
</dbReference>
<dbReference type="PANTHER" id="PTHR11795:SF371">
    <property type="entry name" value="HIGH-AFFINITY BRANCHED-CHAIN AMINO ACID TRANSPORT SYSTEM PERMEASE PROTEIN LIVH"/>
    <property type="match status" value="1"/>
</dbReference>
<dbReference type="OrthoDB" id="9807115at2"/>
<dbReference type="GeneID" id="67387977"/>
<dbReference type="HOGENOM" id="CLU_039929_3_0_11"/>
<evidence type="ECO:0000256" key="2">
    <source>
        <dbReference type="ARBA" id="ARBA00022448"/>
    </source>
</evidence>
<dbReference type="STRING" id="203267.TWT_560"/>
<proteinExistence type="inferred from homology"/>
<dbReference type="GO" id="GO:0015188">
    <property type="term" value="F:L-isoleucine transmembrane transporter activity"/>
    <property type="evidence" value="ECO:0007669"/>
    <property type="project" value="TreeGrafter"/>
</dbReference>
<keyword evidence="4" id="KW-0997">Cell inner membrane</keyword>
<name>Q83MT5_TROWT</name>
<feature type="transmembrane region" description="Helical" evidence="10">
    <location>
        <begin position="280"/>
        <end position="299"/>
    </location>
</feature>
<keyword evidence="2" id="KW-0813">Transport</keyword>
<dbReference type="RefSeq" id="WP_011096159.1">
    <property type="nucleotide sequence ID" value="NC_004572.3"/>
</dbReference>
<feature type="transmembrane region" description="Helical" evidence="10">
    <location>
        <begin position="126"/>
        <end position="149"/>
    </location>
</feature>
<keyword evidence="6" id="KW-0029">Amino-acid transport</keyword>
<dbReference type="KEGG" id="twh:TWT_560"/>
<evidence type="ECO:0000256" key="9">
    <source>
        <dbReference type="ARBA" id="ARBA00037998"/>
    </source>
</evidence>
<comment type="subcellular location">
    <subcellularLocation>
        <location evidence="1">Cell membrane</location>
        <topology evidence="1">Multi-pass membrane protein</topology>
    </subcellularLocation>
</comment>
<evidence type="ECO:0000313" key="11">
    <source>
        <dbReference type="EMBL" id="AAO44657.1"/>
    </source>
</evidence>
<dbReference type="GO" id="GO:0005304">
    <property type="term" value="F:L-valine transmembrane transporter activity"/>
    <property type="evidence" value="ECO:0007669"/>
    <property type="project" value="TreeGrafter"/>
</dbReference>
<keyword evidence="3" id="KW-1003">Cell membrane</keyword>
<feature type="transmembrane region" description="Helical" evidence="10">
    <location>
        <begin position="252"/>
        <end position="273"/>
    </location>
</feature>
<dbReference type="AlphaFoldDB" id="Q83MT5"/>
<keyword evidence="5 10" id="KW-0812">Transmembrane</keyword>
<evidence type="ECO:0000256" key="3">
    <source>
        <dbReference type="ARBA" id="ARBA00022475"/>
    </source>
</evidence>
<feature type="transmembrane region" description="Helical" evidence="10">
    <location>
        <begin position="169"/>
        <end position="196"/>
    </location>
</feature>
<dbReference type="GO" id="GO:0015190">
    <property type="term" value="F:L-leucine transmembrane transporter activity"/>
    <property type="evidence" value="ECO:0007669"/>
    <property type="project" value="TreeGrafter"/>
</dbReference>
<keyword evidence="8 10" id="KW-0472">Membrane</keyword>
<dbReference type="GO" id="GO:0042941">
    <property type="term" value="P:D-alanine transmembrane transport"/>
    <property type="evidence" value="ECO:0007669"/>
    <property type="project" value="TreeGrafter"/>
</dbReference>
<feature type="transmembrane region" description="Helical" evidence="10">
    <location>
        <begin position="225"/>
        <end position="246"/>
    </location>
</feature>
<organism evidence="11 12">
    <name type="scientific">Tropheryma whipplei (strain Twist)</name>
    <name type="common">Whipple's bacillus</name>
    <dbReference type="NCBI Taxonomy" id="203267"/>
    <lineage>
        <taxon>Bacteria</taxon>
        <taxon>Bacillati</taxon>
        <taxon>Actinomycetota</taxon>
        <taxon>Actinomycetes</taxon>
        <taxon>Micrococcales</taxon>
        <taxon>Tropherymataceae</taxon>
        <taxon>Tropheryma</taxon>
    </lineage>
</organism>
<dbReference type="GO" id="GO:0015192">
    <property type="term" value="F:L-phenylalanine transmembrane transporter activity"/>
    <property type="evidence" value="ECO:0007669"/>
    <property type="project" value="TreeGrafter"/>
</dbReference>
<dbReference type="InterPro" id="IPR052157">
    <property type="entry name" value="BCAA_transport_permease"/>
</dbReference>
<feature type="transmembrane region" description="Helical" evidence="10">
    <location>
        <begin position="305"/>
        <end position="324"/>
    </location>
</feature>
<sequence>MLLSLDYLLSQSWITFDVASFIKGFGFATVEGLTFGAIYALIAVGYTVVYGVLGLINFAHAGVFVTGCYALVFTLSALGFSSFPSKKPIFIVLIYVLIAVFVSILAAAAVAFLVERVAYKPLRKRNAPNLAFLITAIGASLTISNLFFLRSPNPEPALSIFTPVPLFKFFGATVTSFNVVTILAAVILMFLVDWFIRRTRFGRGIRAVAQDPNTASLVGVNPERVIALTFVLGGVIAGAASLFYVLKVPSGVVYNADIVLGLKAFAAAVLGGIGSIRGALLGGLLLGLFSNWGALLLGNSQWGDVSVFVLLLLVLLFRPSGILGRSGLSAKSRM</sequence>
<evidence type="ECO:0000313" key="12">
    <source>
        <dbReference type="Proteomes" id="UP000002200"/>
    </source>
</evidence>
<evidence type="ECO:0000256" key="10">
    <source>
        <dbReference type="SAM" id="Phobius"/>
    </source>
</evidence>
<evidence type="ECO:0000256" key="5">
    <source>
        <dbReference type="ARBA" id="ARBA00022692"/>
    </source>
</evidence>
<evidence type="ECO:0000256" key="7">
    <source>
        <dbReference type="ARBA" id="ARBA00022989"/>
    </source>
</evidence>
<reference evidence="11 12" key="1">
    <citation type="journal article" date="2003" name="Genome Res.">
        <title>Tropheryma whipplei twist: a human pathogenic Actinobacteria with a reduced genome.</title>
        <authorList>
            <person name="Raoult D."/>
            <person name="Ogata H."/>
            <person name="Audic S."/>
            <person name="Robert C."/>
            <person name="Suhre K."/>
            <person name="Drancourt M."/>
            <person name="Claverie J.-M."/>
        </authorList>
    </citation>
    <scope>NUCLEOTIDE SEQUENCE [LARGE SCALE GENOMIC DNA]</scope>
    <source>
        <strain evidence="11 12">Twist</strain>
    </source>
</reference>
<dbReference type="InterPro" id="IPR001851">
    <property type="entry name" value="ABC_transp_permease"/>
</dbReference>
<gene>
    <name evidence="11" type="ordered locus">TWT_560</name>
</gene>
<dbReference type="eggNOG" id="COG0559">
    <property type="taxonomic scope" value="Bacteria"/>
</dbReference>
<dbReference type="EMBL" id="AE014184">
    <property type="protein sequence ID" value="AAO44657.1"/>
    <property type="molecule type" value="Genomic_DNA"/>
</dbReference>
<feature type="transmembrane region" description="Helical" evidence="10">
    <location>
        <begin position="63"/>
        <end position="83"/>
    </location>
</feature>
<feature type="transmembrane region" description="Helical" evidence="10">
    <location>
        <begin position="89"/>
        <end position="114"/>
    </location>
</feature>